<evidence type="ECO:0000313" key="4">
    <source>
        <dbReference type="Proteomes" id="UP000270342"/>
    </source>
</evidence>
<sequence>MSTPSDPSVASDASIISVNVALHSALKDYLSPGIDLTFALPDRDSEFSVPTVSVFLYEIHEDLQMRSGDARKYDSTTHVYAPGTVNVNCNYLITYWETVTSTDSHGPVALPDSQAMMAMNQVVNALVNNRQLKGLPRAYTRMIPPTEELNSLGNFWQSMGNKPRLSINCSITVPLTLTAPAATDTTPAVETTEADFEQIPATS</sequence>
<keyword evidence="4" id="KW-1185">Reference proteome</keyword>
<evidence type="ECO:0000313" key="3">
    <source>
        <dbReference type="EMBL" id="RKP55977.1"/>
    </source>
</evidence>
<dbReference type="OrthoDB" id="5514409at2"/>
<feature type="domain" description="Pvc16 N-terminal" evidence="2">
    <location>
        <begin position="18"/>
        <end position="187"/>
    </location>
</feature>
<feature type="region of interest" description="Disordered" evidence="1">
    <location>
        <begin position="184"/>
        <end position="203"/>
    </location>
</feature>
<organism evidence="3 4">
    <name type="scientific">Pararobbsia silviterrae</name>
    <dbReference type="NCBI Taxonomy" id="1792498"/>
    <lineage>
        <taxon>Bacteria</taxon>
        <taxon>Pseudomonadati</taxon>
        <taxon>Pseudomonadota</taxon>
        <taxon>Betaproteobacteria</taxon>
        <taxon>Burkholderiales</taxon>
        <taxon>Burkholderiaceae</taxon>
        <taxon>Pararobbsia</taxon>
    </lineage>
</organism>
<dbReference type="Proteomes" id="UP000270342">
    <property type="component" value="Unassembled WGS sequence"/>
</dbReference>
<evidence type="ECO:0000259" key="2">
    <source>
        <dbReference type="Pfam" id="PF14065"/>
    </source>
</evidence>
<protein>
    <submittedName>
        <fullName evidence="3">DUF4255 domain-containing protein</fullName>
    </submittedName>
</protein>
<dbReference type="RefSeq" id="WP_121086802.1">
    <property type="nucleotide sequence ID" value="NZ_RBZU01000004.1"/>
</dbReference>
<gene>
    <name evidence="3" type="ORF">D7S86_12375</name>
</gene>
<accession>A0A494XZN5</accession>
<dbReference type="EMBL" id="RBZU01000004">
    <property type="protein sequence ID" value="RKP55977.1"/>
    <property type="molecule type" value="Genomic_DNA"/>
</dbReference>
<reference evidence="3 4" key="1">
    <citation type="submission" date="2018-10" db="EMBL/GenBank/DDBJ databases">
        <title>Robbsia sp. DHC34, isolated from soil.</title>
        <authorList>
            <person name="Gao Z.-H."/>
            <person name="Qiu L.-H."/>
        </authorList>
    </citation>
    <scope>NUCLEOTIDE SEQUENCE [LARGE SCALE GENOMIC DNA]</scope>
    <source>
        <strain evidence="3 4">DHC34</strain>
    </source>
</reference>
<comment type="caution">
    <text evidence="3">The sequence shown here is derived from an EMBL/GenBank/DDBJ whole genome shotgun (WGS) entry which is preliminary data.</text>
</comment>
<proteinExistence type="predicted"/>
<dbReference type="AlphaFoldDB" id="A0A494XZN5"/>
<evidence type="ECO:0000256" key="1">
    <source>
        <dbReference type="SAM" id="MobiDB-lite"/>
    </source>
</evidence>
<name>A0A494XZN5_9BURK</name>
<dbReference type="Pfam" id="PF14065">
    <property type="entry name" value="Pvc16_N"/>
    <property type="match status" value="1"/>
</dbReference>
<dbReference type="InterPro" id="IPR025351">
    <property type="entry name" value="Pvc16_N"/>
</dbReference>